<protein>
    <submittedName>
        <fullName evidence="4">Outer membrane protein OmpA-like peptidoglycan-associated protein</fullName>
    </submittedName>
</protein>
<evidence type="ECO:0000256" key="2">
    <source>
        <dbReference type="SAM" id="SignalP"/>
    </source>
</evidence>
<proteinExistence type="predicted"/>
<evidence type="ECO:0000313" key="5">
    <source>
        <dbReference type="Proteomes" id="UP000568380"/>
    </source>
</evidence>
<gene>
    <name evidence="4" type="ORF">HNR40_008815</name>
</gene>
<dbReference type="Proteomes" id="UP000568380">
    <property type="component" value="Unassembled WGS sequence"/>
</dbReference>
<dbReference type="InterPro" id="IPR036737">
    <property type="entry name" value="OmpA-like_sf"/>
</dbReference>
<dbReference type="GO" id="GO:0016020">
    <property type="term" value="C:membrane"/>
    <property type="evidence" value="ECO:0007669"/>
    <property type="project" value="UniProtKB-UniRule"/>
</dbReference>
<feature type="domain" description="OmpA-like" evidence="3">
    <location>
        <begin position="263"/>
        <end position="388"/>
    </location>
</feature>
<dbReference type="AlphaFoldDB" id="A0A7W8ABM9"/>
<evidence type="ECO:0000256" key="1">
    <source>
        <dbReference type="PROSITE-ProRule" id="PRU00473"/>
    </source>
</evidence>
<name>A0A7W8ABM9_9ACTN</name>
<accession>A0A7W8ABM9</accession>
<reference evidence="4 5" key="1">
    <citation type="submission" date="2020-08" db="EMBL/GenBank/DDBJ databases">
        <title>Genomic Encyclopedia of Type Strains, Phase IV (KMG-IV): sequencing the most valuable type-strain genomes for metagenomic binning, comparative biology and taxonomic classification.</title>
        <authorList>
            <person name="Goeker M."/>
        </authorList>
    </citation>
    <scope>NUCLEOTIDE SEQUENCE [LARGE SCALE GENOMIC DNA]</scope>
    <source>
        <strain evidence="4 5">DSM 45385</strain>
    </source>
</reference>
<dbReference type="InterPro" id="IPR006665">
    <property type="entry name" value="OmpA-like"/>
</dbReference>
<evidence type="ECO:0000313" key="4">
    <source>
        <dbReference type="EMBL" id="MBB5083312.1"/>
    </source>
</evidence>
<dbReference type="RefSeq" id="WP_184972276.1">
    <property type="nucleotide sequence ID" value="NZ_JACHIN010000016.1"/>
</dbReference>
<evidence type="ECO:0000259" key="3">
    <source>
        <dbReference type="PROSITE" id="PS51123"/>
    </source>
</evidence>
<dbReference type="PROSITE" id="PS51123">
    <property type="entry name" value="OMPA_2"/>
    <property type="match status" value="1"/>
</dbReference>
<feature type="chain" id="PRO_5031205419" evidence="2">
    <location>
        <begin position="24"/>
        <end position="390"/>
    </location>
</feature>
<organism evidence="4 5">
    <name type="scientific">Nonomuraea endophytica</name>
    <dbReference type="NCBI Taxonomy" id="714136"/>
    <lineage>
        <taxon>Bacteria</taxon>
        <taxon>Bacillati</taxon>
        <taxon>Actinomycetota</taxon>
        <taxon>Actinomycetes</taxon>
        <taxon>Streptosporangiales</taxon>
        <taxon>Streptosporangiaceae</taxon>
        <taxon>Nonomuraea</taxon>
    </lineage>
</organism>
<keyword evidence="5" id="KW-1185">Reference proteome</keyword>
<dbReference type="PROSITE" id="PS51257">
    <property type="entry name" value="PROKAR_LIPOPROTEIN"/>
    <property type="match status" value="1"/>
</dbReference>
<feature type="signal peptide" evidence="2">
    <location>
        <begin position="1"/>
        <end position="23"/>
    </location>
</feature>
<dbReference type="Gene3D" id="3.30.1330.60">
    <property type="entry name" value="OmpA-like domain"/>
    <property type="match status" value="1"/>
</dbReference>
<comment type="caution">
    <text evidence="4">The sequence shown here is derived from an EMBL/GenBank/DDBJ whole genome shotgun (WGS) entry which is preliminary data.</text>
</comment>
<keyword evidence="2" id="KW-0732">Signal</keyword>
<dbReference type="SUPFAM" id="SSF103088">
    <property type="entry name" value="OmpA-like"/>
    <property type="match status" value="1"/>
</dbReference>
<sequence length="390" mass="40472">MRRTVLAGIVLTPVLTAVMTACGVDQPPAKPLACVGDGGSLALVIGARSNSPAPVISPELNALIRKVLMARHSVYAVRLDGDPQPIYSTRFSSTAANTPALEASVNRHVTDISAAINAQAKAVKAEADVLKALEVAARMAGEGGSIVVVDSALSTMGDLNFTQDGVLDADPDDLTDHLAGGKLLPDLTGRRVLFDGLGVAADPQVDLPPRVSENLGQIWTKAATAAGAACAEITTGPGRPSAMPGLPPVETIAMPTPTPTRSCGDVVLQNAGDVGFIRGKADFRHPAAATATLRGLAPDLTRANRPVELIGTTSSEGGDAINRPLSQARADRVKEILVSLGVPENKIIARGVATDWPDHVDDTLPGGRLDPAKANQNRKVVIRREQCQKP</sequence>
<dbReference type="Pfam" id="PF00691">
    <property type="entry name" value="OmpA"/>
    <property type="match status" value="1"/>
</dbReference>
<dbReference type="EMBL" id="JACHIN010000016">
    <property type="protein sequence ID" value="MBB5083312.1"/>
    <property type="molecule type" value="Genomic_DNA"/>
</dbReference>
<keyword evidence="1" id="KW-0472">Membrane</keyword>